<keyword evidence="3" id="KW-1185">Reference proteome</keyword>
<organism evidence="2 3">
    <name type="scientific">Aspergillus fijiensis CBS 313.89</name>
    <dbReference type="NCBI Taxonomy" id="1448319"/>
    <lineage>
        <taxon>Eukaryota</taxon>
        <taxon>Fungi</taxon>
        <taxon>Dikarya</taxon>
        <taxon>Ascomycota</taxon>
        <taxon>Pezizomycotina</taxon>
        <taxon>Eurotiomycetes</taxon>
        <taxon>Eurotiomycetidae</taxon>
        <taxon>Eurotiales</taxon>
        <taxon>Aspergillaceae</taxon>
        <taxon>Aspergillus</taxon>
    </lineage>
</organism>
<sequence length="95" mass="10670">MCKLQHNLLVLITAERNTLPMYRSTVPPTLALDPIPPLPATGNRTCLSIYLIPLTEPSPTDRQIQDRIPTKQDKTGEQSCPQKPTQELRRLSTAH</sequence>
<dbReference type="AlphaFoldDB" id="A0A8G1VXH5"/>
<evidence type="ECO:0000256" key="1">
    <source>
        <dbReference type="SAM" id="MobiDB-lite"/>
    </source>
</evidence>
<proteinExistence type="predicted"/>
<dbReference type="RefSeq" id="XP_040799403.1">
    <property type="nucleotide sequence ID" value="XM_040939361.1"/>
</dbReference>
<feature type="region of interest" description="Disordered" evidence="1">
    <location>
        <begin position="57"/>
        <end position="95"/>
    </location>
</feature>
<feature type="compositionally biased region" description="Basic and acidic residues" evidence="1">
    <location>
        <begin position="63"/>
        <end position="76"/>
    </location>
</feature>
<dbReference type="Proteomes" id="UP000249789">
    <property type="component" value="Unassembled WGS sequence"/>
</dbReference>
<name>A0A8G1VXH5_9EURO</name>
<dbReference type="EMBL" id="KZ824657">
    <property type="protein sequence ID" value="RAK75393.1"/>
    <property type="molecule type" value="Genomic_DNA"/>
</dbReference>
<feature type="compositionally biased region" description="Basic and acidic residues" evidence="1">
    <location>
        <begin position="86"/>
        <end position="95"/>
    </location>
</feature>
<evidence type="ECO:0000313" key="3">
    <source>
        <dbReference type="Proteomes" id="UP000249789"/>
    </source>
</evidence>
<evidence type="ECO:0000313" key="2">
    <source>
        <dbReference type="EMBL" id="RAK75393.1"/>
    </source>
</evidence>
<dbReference type="VEuPathDB" id="FungiDB:BO72DRAFT_169761"/>
<protein>
    <submittedName>
        <fullName evidence="2">Uncharacterized protein</fullName>
    </submittedName>
</protein>
<dbReference type="GeneID" id="63856694"/>
<gene>
    <name evidence="2" type="ORF">BO72DRAFT_169761</name>
</gene>
<accession>A0A8G1VXH5</accession>
<reference evidence="2 3" key="1">
    <citation type="submission" date="2018-02" db="EMBL/GenBank/DDBJ databases">
        <title>The genomes of Aspergillus section Nigri reveals drivers in fungal speciation.</title>
        <authorList>
            <consortium name="DOE Joint Genome Institute"/>
            <person name="Vesth T.C."/>
            <person name="Nybo J."/>
            <person name="Theobald S."/>
            <person name="Brandl J."/>
            <person name="Frisvad J.C."/>
            <person name="Nielsen K.F."/>
            <person name="Lyhne E.K."/>
            <person name="Kogle M.E."/>
            <person name="Kuo A."/>
            <person name="Riley R."/>
            <person name="Clum A."/>
            <person name="Nolan M."/>
            <person name="Lipzen A."/>
            <person name="Salamov A."/>
            <person name="Henrissat B."/>
            <person name="Wiebenga A."/>
            <person name="De vries R.P."/>
            <person name="Grigoriev I.V."/>
            <person name="Mortensen U.H."/>
            <person name="Andersen M.R."/>
            <person name="Baker S.E."/>
        </authorList>
    </citation>
    <scope>NUCLEOTIDE SEQUENCE [LARGE SCALE GENOMIC DNA]</scope>
    <source>
        <strain evidence="2 3">CBS 313.89</strain>
    </source>
</reference>